<dbReference type="Proteomes" id="UP001177670">
    <property type="component" value="Unassembled WGS sequence"/>
</dbReference>
<comment type="caution">
    <text evidence="2">The sequence shown here is derived from an EMBL/GenBank/DDBJ whole genome shotgun (WGS) entry which is preliminary data.</text>
</comment>
<proteinExistence type="predicted"/>
<dbReference type="EMBL" id="JAHYIQ010000006">
    <property type="protein sequence ID" value="KAK1131261.1"/>
    <property type="molecule type" value="Genomic_DNA"/>
</dbReference>
<evidence type="ECO:0000313" key="2">
    <source>
        <dbReference type="EMBL" id="KAK1131261.1"/>
    </source>
</evidence>
<evidence type="ECO:0000313" key="3">
    <source>
        <dbReference type="Proteomes" id="UP001177670"/>
    </source>
</evidence>
<protein>
    <submittedName>
        <fullName evidence="2">Uncharacterized protein</fullName>
    </submittedName>
</protein>
<dbReference type="AlphaFoldDB" id="A0AA40KSS3"/>
<accession>A0AA40KSS3</accession>
<name>A0AA40KSS3_9HYME</name>
<feature type="region of interest" description="Disordered" evidence="1">
    <location>
        <begin position="1"/>
        <end position="23"/>
    </location>
</feature>
<feature type="compositionally biased region" description="Basic and acidic residues" evidence="1">
    <location>
        <begin position="1"/>
        <end position="13"/>
    </location>
</feature>
<evidence type="ECO:0000256" key="1">
    <source>
        <dbReference type="SAM" id="MobiDB-lite"/>
    </source>
</evidence>
<gene>
    <name evidence="2" type="ORF">K0M31_017549</name>
</gene>
<keyword evidence="3" id="KW-1185">Reference proteome</keyword>
<sequence>MGEFPKGIEREAPETLGKTLLTPLASSIGPSAIERLSKDRNAGSAQSGYRDEFQPRGRLIREISSILPSREGGTKGHA</sequence>
<organism evidence="2 3">
    <name type="scientific">Melipona bicolor</name>
    <dbReference type="NCBI Taxonomy" id="60889"/>
    <lineage>
        <taxon>Eukaryota</taxon>
        <taxon>Metazoa</taxon>
        <taxon>Ecdysozoa</taxon>
        <taxon>Arthropoda</taxon>
        <taxon>Hexapoda</taxon>
        <taxon>Insecta</taxon>
        <taxon>Pterygota</taxon>
        <taxon>Neoptera</taxon>
        <taxon>Endopterygota</taxon>
        <taxon>Hymenoptera</taxon>
        <taxon>Apocrita</taxon>
        <taxon>Aculeata</taxon>
        <taxon>Apoidea</taxon>
        <taxon>Anthophila</taxon>
        <taxon>Apidae</taxon>
        <taxon>Melipona</taxon>
    </lineage>
</organism>
<reference evidence="2" key="1">
    <citation type="submission" date="2021-10" db="EMBL/GenBank/DDBJ databases">
        <title>Melipona bicolor Genome sequencing and assembly.</title>
        <authorList>
            <person name="Araujo N.S."/>
            <person name="Arias M.C."/>
        </authorList>
    </citation>
    <scope>NUCLEOTIDE SEQUENCE</scope>
    <source>
        <strain evidence="2">USP_2M_L1-L4_2017</strain>
        <tissue evidence="2">Whole body</tissue>
    </source>
</reference>